<dbReference type="Gene3D" id="3.40.50.1000">
    <property type="entry name" value="HAD superfamily/HAD-like"/>
    <property type="match status" value="1"/>
</dbReference>
<dbReference type="PANTHER" id="PTHR42896">
    <property type="entry name" value="XYLULOSE-1,5-BISPHOSPHATE (XUBP) PHOSPHATASE"/>
    <property type="match status" value="1"/>
</dbReference>
<dbReference type="Gene3D" id="1.10.150.240">
    <property type="entry name" value="Putative phosphatase, domain 2"/>
    <property type="match status" value="1"/>
</dbReference>
<dbReference type="Proteomes" id="UP000233837">
    <property type="component" value="Unassembled WGS sequence"/>
</dbReference>
<dbReference type="InterPro" id="IPR044999">
    <property type="entry name" value="CbbY-like"/>
</dbReference>
<protein>
    <submittedName>
        <fullName evidence="1">Uncharacterized protein</fullName>
    </submittedName>
</protein>
<reference evidence="1 2" key="2">
    <citation type="journal article" date="2017" name="Nature">
        <title>The Apostasia genome and the evolution of orchids.</title>
        <authorList>
            <person name="Zhang G.Q."/>
            <person name="Liu K.W."/>
            <person name="Li Z."/>
            <person name="Lohaus R."/>
            <person name="Hsiao Y.Y."/>
            <person name="Niu S.C."/>
            <person name="Wang J.Y."/>
            <person name="Lin Y.C."/>
            <person name="Xu Q."/>
            <person name="Chen L.J."/>
            <person name="Yoshida K."/>
            <person name="Fujiwara S."/>
            <person name="Wang Z.W."/>
            <person name="Zhang Y.Q."/>
            <person name="Mitsuda N."/>
            <person name="Wang M."/>
            <person name="Liu G.H."/>
            <person name="Pecoraro L."/>
            <person name="Huang H.X."/>
            <person name="Xiao X.J."/>
            <person name="Lin M."/>
            <person name="Wu X.Y."/>
            <person name="Wu W.L."/>
            <person name="Chen Y.Y."/>
            <person name="Chang S.B."/>
            <person name="Sakamoto S."/>
            <person name="Ohme-Takagi M."/>
            <person name="Yagi M."/>
            <person name="Zeng S.J."/>
            <person name="Shen C.Y."/>
            <person name="Yeh C.M."/>
            <person name="Luo Y.B."/>
            <person name="Tsai W.C."/>
            <person name="Van de Peer Y."/>
            <person name="Liu Z.J."/>
        </authorList>
    </citation>
    <scope>NUCLEOTIDE SEQUENCE [LARGE SCALE GENOMIC DNA]</scope>
    <source>
        <tissue evidence="1">The whole plant</tissue>
    </source>
</reference>
<dbReference type="InterPro" id="IPR023214">
    <property type="entry name" value="HAD_sf"/>
</dbReference>
<dbReference type="GO" id="GO:0016787">
    <property type="term" value="F:hydrolase activity"/>
    <property type="evidence" value="ECO:0007669"/>
    <property type="project" value="InterPro"/>
</dbReference>
<evidence type="ECO:0000313" key="2">
    <source>
        <dbReference type="Proteomes" id="UP000233837"/>
    </source>
</evidence>
<reference evidence="1 2" key="1">
    <citation type="journal article" date="2016" name="Sci. Rep.">
        <title>The Dendrobium catenatum Lindl. genome sequence provides insights into polysaccharide synthase, floral development and adaptive evolution.</title>
        <authorList>
            <person name="Zhang G.Q."/>
            <person name="Xu Q."/>
            <person name="Bian C."/>
            <person name="Tsai W.C."/>
            <person name="Yeh C.M."/>
            <person name="Liu K.W."/>
            <person name="Yoshida K."/>
            <person name="Zhang L.S."/>
            <person name="Chang S.B."/>
            <person name="Chen F."/>
            <person name="Shi Y."/>
            <person name="Su Y.Y."/>
            <person name="Zhang Y.Q."/>
            <person name="Chen L.J."/>
            <person name="Yin Y."/>
            <person name="Lin M."/>
            <person name="Huang H."/>
            <person name="Deng H."/>
            <person name="Wang Z.W."/>
            <person name="Zhu S.L."/>
            <person name="Zhao X."/>
            <person name="Deng C."/>
            <person name="Niu S.C."/>
            <person name="Huang J."/>
            <person name="Wang M."/>
            <person name="Liu G.H."/>
            <person name="Yang H.J."/>
            <person name="Xiao X.J."/>
            <person name="Hsiao Y.Y."/>
            <person name="Wu W.L."/>
            <person name="Chen Y.Y."/>
            <person name="Mitsuda N."/>
            <person name="Ohme-Takagi M."/>
            <person name="Luo Y.B."/>
            <person name="Van de Peer Y."/>
            <person name="Liu Z.J."/>
        </authorList>
    </citation>
    <scope>NUCLEOTIDE SEQUENCE [LARGE SCALE GENOMIC DNA]</scope>
    <source>
        <tissue evidence="1">The whole plant</tissue>
    </source>
</reference>
<dbReference type="InterPro" id="IPR036412">
    <property type="entry name" value="HAD-like_sf"/>
</dbReference>
<dbReference type="AlphaFoldDB" id="A0A2I0X3L0"/>
<gene>
    <name evidence="1" type="ORF">MA16_Dca005497</name>
</gene>
<proteinExistence type="predicted"/>
<sequence>METAAAAAAAAAAAIPLFIPSSFLLSRLPTLTSLVSKSVIPGPFFSSTSASIREPIIRLKTLKTWRFPPSSCTSPYLDPEPSRKLGLLMEVDGVLADVYRLGNCQAFNVAFQKLGLDCANWTEPIFADLKRKAAGDEERMLILFFNRIGWPTSLPTNEKETFLKSIMREKRKALEDFAMSRSLALRPGVEKFIDEAIQEGLPLVLLTAYSKNGDEVCRSIIEKLGHDRTLQVKVVGMDEVQQSYYGQLVLGEGVSSSLDEQLVKEARKAVSMEKQRVAEEVASILKLSVDIDTTSTESTDLVVATLRAGAEYAGLPVQSCVLIAGSQSGVVGAERIGIPSVVIRSSSTARAEFRRAKAVMDGFGGADLTVSKLLSKRFADPS</sequence>
<name>A0A2I0X3L0_9ASPA</name>
<dbReference type="EMBL" id="KZ502191">
    <property type="protein sequence ID" value="PKU82492.1"/>
    <property type="molecule type" value="Genomic_DNA"/>
</dbReference>
<dbReference type="PANTHER" id="PTHR42896:SF3">
    <property type="entry name" value="PROTEIN, PUTATIVE, EXPRESSED-RELATED"/>
    <property type="match status" value="1"/>
</dbReference>
<keyword evidence="2" id="KW-1185">Reference proteome</keyword>
<organism evidence="1 2">
    <name type="scientific">Dendrobium catenatum</name>
    <dbReference type="NCBI Taxonomy" id="906689"/>
    <lineage>
        <taxon>Eukaryota</taxon>
        <taxon>Viridiplantae</taxon>
        <taxon>Streptophyta</taxon>
        <taxon>Embryophyta</taxon>
        <taxon>Tracheophyta</taxon>
        <taxon>Spermatophyta</taxon>
        <taxon>Magnoliopsida</taxon>
        <taxon>Liliopsida</taxon>
        <taxon>Asparagales</taxon>
        <taxon>Orchidaceae</taxon>
        <taxon>Epidendroideae</taxon>
        <taxon>Malaxideae</taxon>
        <taxon>Dendrobiinae</taxon>
        <taxon>Dendrobium</taxon>
    </lineage>
</organism>
<evidence type="ECO:0000313" key="1">
    <source>
        <dbReference type="EMBL" id="PKU82492.1"/>
    </source>
</evidence>
<dbReference type="SUPFAM" id="SSF56784">
    <property type="entry name" value="HAD-like"/>
    <property type="match status" value="1"/>
</dbReference>
<dbReference type="OrthoDB" id="545219at2759"/>
<dbReference type="InterPro" id="IPR023198">
    <property type="entry name" value="PGP-like_dom2"/>
</dbReference>
<accession>A0A2I0X3L0</accession>